<dbReference type="AlphaFoldDB" id="A0A816C7H9"/>
<gene>
    <name evidence="2" type="ORF">BYL167_LOCUS74627</name>
    <name evidence="1" type="ORF">CJN711_LOCUS37319</name>
</gene>
<protein>
    <submittedName>
        <fullName evidence="1">Uncharacterized protein</fullName>
    </submittedName>
</protein>
<proteinExistence type="predicted"/>
<feature type="non-terminal residue" evidence="1">
    <location>
        <position position="70"/>
    </location>
</feature>
<accession>A0A816C7H9</accession>
<dbReference type="EMBL" id="CAJOBH010266280">
    <property type="protein sequence ID" value="CAF5161203.1"/>
    <property type="molecule type" value="Genomic_DNA"/>
</dbReference>
<evidence type="ECO:0000313" key="1">
    <source>
        <dbReference type="EMBL" id="CAF1616806.1"/>
    </source>
</evidence>
<evidence type="ECO:0000313" key="2">
    <source>
        <dbReference type="EMBL" id="CAF5161203.1"/>
    </source>
</evidence>
<dbReference type="Proteomes" id="UP000663855">
    <property type="component" value="Unassembled WGS sequence"/>
</dbReference>
<comment type="caution">
    <text evidence="1">The sequence shown here is derived from an EMBL/GenBank/DDBJ whole genome shotgun (WGS) entry which is preliminary data.</text>
</comment>
<organism evidence="1 3">
    <name type="scientific">Rotaria magnacalcarata</name>
    <dbReference type="NCBI Taxonomy" id="392030"/>
    <lineage>
        <taxon>Eukaryota</taxon>
        <taxon>Metazoa</taxon>
        <taxon>Spiralia</taxon>
        <taxon>Gnathifera</taxon>
        <taxon>Rotifera</taxon>
        <taxon>Eurotatoria</taxon>
        <taxon>Bdelloidea</taxon>
        <taxon>Philodinida</taxon>
        <taxon>Philodinidae</taxon>
        <taxon>Rotaria</taxon>
    </lineage>
</organism>
<dbReference type="Proteomes" id="UP000681967">
    <property type="component" value="Unassembled WGS sequence"/>
</dbReference>
<name>A0A816C7H9_9BILA</name>
<dbReference type="EMBL" id="CAJNOV010018134">
    <property type="protein sequence ID" value="CAF1616806.1"/>
    <property type="molecule type" value="Genomic_DNA"/>
</dbReference>
<evidence type="ECO:0000313" key="3">
    <source>
        <dbReference type="Proteomes" id="UP000663855"/>
    </source>
</evidence>
<sequence>MQLMLRANKQGTPEKILTGDYIQFEENVRQLLGEQSNHNSISISLIAWIKYYIELYAVALKNQWFGGDYG</sequence>
<reference evidence="1" key="1">
    <citation type="submission" date="2021-02" db="EMBL/GenBank/DDBJ databases">
        <authorList>
            <person name="Nowell W R."/>
        </authorList>
    </citation>
    <scope>NUCLEOTIDE SEQUENCE</scope>
</reference>